<organism evidence="2 3">
    <name type="scientific">Mizuhopecten yessoensis</name>
    <name type="common">Japanese scallop</name>
    <name type="synonym">Patinopecten yessoensis</name>
    <dbReference type="NCBI Taxonomy" id="6573"/>
    <lineage>
        <taxon>Eukaryota</taxon>
        <taxon>Metazoa</taxon>
        <taxon>Spiralia</taxon>
        <taxon>Lophotrochozoa</taxon>
        <taxon>Mollusca</taxon>
        <taxon>Bivalvia</taxon>
        <taxon>Autobranchia</taxon>
        <taxon>Pteriomorphia</taxon>
        <taxon>Pectinida</taxon>
        <taxon>Pectinoidea</taxon>
        <taxon>Pectinidae</taxon>
        <taxon>Mizuhopecten</taxon>
    </lineage>
</organism>
<protein>
    <submittedName>
        <fullName evidence="2">Uncharacterized protein</fullName>
    </submittedName>
</protein>
<dbReference type="OrthoDB" id="6085294at2759"/>
<sequence length="338" mass="37665">MKMFAKCNSSRIRTTFKIITADIVFEAVLMLGLVHLVRGTGCPKGGPSTMEICKTRSLTASSILLDFYPARNIPVDECDCTVLIYQGNKVSFNPVSVPNYVGCGSEIHIQRYLPRGEKQVISCLGSTTFPGLSPGNTLTISLKRVHEPYDTSYCYRLDIEGKAASMSLVCEAAKTTTTIAITTSQAFTTTDQDQTGNQSSRVEVLDTESLPTLTGVGTIAMTTVMSVLIIYSTVITLLYILLRKKRQQQEKAYNEIYEEIPSKPPVQIRDSRSTRLSSISDDRALPAIPQPTFQRQYSQYNANAPPQRAPSISEQTHWNWTYQDKTPDKEQTYINQPF</sequence>
<dbReference type="Proteomes" id="UP000242188">
    <property type="component" value="Unassembled WGS sequence"/>
</dbReference>
<evidence type="ECO:0000313" key="3">
    <source>
        <dbReference type="Proteomes" id="UP000242188"/>
    </source>
</evidence>
<reference evidence="2 3" key="1">
    <citation type="journal article" date="2017" name="Nat. Ecol. Evol.">
        <title>Scallop genome provides insights into evolution of bilaterian karyotype and development.</title>
        <authorList>
            <person name="Wang S."/>
            <person name="Zhang J."/>
            <person name="Jiao W."/>
            <person name="Li J."/>
            <person name="Xun X."/>
            <person name="Sun Y."/>
            <person name="Guo X."/>
            <person name="Huan P."/>
            <person name="Dong B."/>
            <person name="Zhang L."/>
            <person name="Hu X."/>
            <person name="Sun X."/>
            <person name="Wang J."/>
            <person name="Zhao C."/>
            <person name="Wang Y."/>
            <person name="Wang D."/>
            <person name="Huang X."/>
            <person name="Wang R."/>
            <person name="Lv J."/>
            <person name="Li Y."/>
            <person name="Zhang Z."/>
            <person name="Liu B."/>
            <person name="Lu W."/>
            <person name="Hui Y."/>
            <person name="Liang J."/>
            <person name="Zhou Z."/>
            <person name="Hou R."/>
            <person name="Li X."/>
            <person name="Liu Y."/>
            <person name="Li H."/>
            <person name="Ning X."/>
            <person name="Lin Y."/>
            <person name="Zhao L."/>
            <person name="Xing Q."/>
            <person name="Dou J."/>
            <person name="Li Y."/>
            <person name="Mao J."/>
            <person name="Guo H."/>
            <person name="Dou H."/>
            <person name="Li T."/>
            <person name="Mu C."/>
            <person name="Jiang W."/>
            <person name="Fu Q."/>
            <person name="Fu X."/>
            <person name="Miao Y."/>
            <person name="Liu J."/>
            <person name="Yu Q."/>
            <person name="Li R."/>
            <person name="Liao H."/>
            <person name="Li X."/>
            <person name="Kong Y."/>
            <person name="Jiang Z."/>
            <person name="Chourrout D."/>
            <person name="Li R."/>
            <person name="Bao Z."/>
        </authorList>
    </citation>
    <scope>NUCLEOTIDE SEQUENCE [LARGE SCALE GENOMIC DNA]</scope>
    <source>
        <strain evidence="2 3">PY_sf001</strain>
    </source>
</reference>
<feature type="transmembrane region" description="Helical" evidence="1">
    <location>
        <begin position="219"/>
        <end position="242"/>
    </location>
</feature>
<dbReference type="EMBL" id="NEDP02000155">
    <property type="protein sequence ID" value="OWF56551.1"/>
    <property type="molecule type" value="Genomic_DNA"/>
</dbReference>
<gene>
    <name evidence="2" type="ORF">KP79_PYT12027</name>
</gene>
<comment type="caution">
    <text evidence="2">The sequence shown here is derived from an EMBL/GenBank/DDBJ whole genome shotgun (WGS) entry which is preliminary data.</text>
</comment>
<keyword evidence="1" id="KW-0812">Transmembrane</keyword>
<dbReference type="AlphaFoldDB" id="A0A210R6Q8"/>
<name>A0A210R6Q8_MIZYE</name>
<keyword evidence="1" id="KW-0472">Membrane</keyword>
<accession>A0A210R6Q8</accession>
<evidence type="ECO:0000256" key="1">
    <source>
        <dbReference type="SAM" id="Phobius"/>
    </source>
</evidence>
<proteinExistence type="predicted"/>
<evidence type="ECO:0000313" key="2">
    <source>
        <dbReference type="EMBL" id="OWF56551.1"/>
    </source>
</evidence>
<keyword evidence="3" id="KW-1185">Reference proteome</keyword>
<keyword evidence="1" id="KW-1133">Transmembrane helix</keyword>